<comment type="caution">
    <text evidence="1">The sequence shown here is derived from an EMBL/GenBank/DDBJ whole genome shotgun (WGS) entry which is preliminary data.</text>
</comment>
<protein>
    <submittedName>
        <fullName evidence="1">Uncharacterized protein</fullName>
    </submittedName>
</protein>
<organism evidence="1 2">
    <name type="scientific">Mycobacterium kansasii</name>
    <dbReference type="NCBI Taxonomy" id="1768"/>
    <lineage>
        <taxon>Bacteria</taxon>
        <taxon>Bacillati</taxon>
        <taxon>Actinomycetota</taxon>
        <taxon>Actinomycetes</taxon>
        <taxon>Mycobacteriales</taxon>
        <taxon>Mycobacteriaceae</taxon>
        <taxon>Mycobacterium</taxon>
    </lineage>
</organism>
<dbReference type="Proteomes" id="UP000188532">
    <property type="component" value="Unassembled WGS sequence"/>
</dbReference>
<evidence type="ECO:0000313" key="2">
    <source>
        <dbReference type="Proteomes" id="UP000188532"/>
    </source>
</evidence>
<proteinExistence type="predicted"/>
<name>A0A1V3WTW1_MYCKA</name>
<gene>
    <name evidence="1" type="ORF">BZL29_6026</name>
</gene>
<dbReference type="AlphaFoldDB" id="A0A1V3WTW1"/>
<sequence length="45" mass="5534">MWIIELNIAGFRFTRELPDRRRRTLRLNLRHLHWPVPRHGHSHAA</sequence>
<dbReference type="EMBL" id="MVBN01000007">
    <property type="protein sequence ID" value="OOK69976.1"/>
    <property type="molecule type" value="Genomic_DNA"/>
</dbReference>
<reference evidence="1 2" key="1">
    <citation type="submission" date="2017-02" db="EMBL/GenBank/DDBJ databases">
        <title>Complete genome sequences of Mycobacterium kansasii strains isolated from rhesus macaques.</title>
        <authorList>
            <person name="Panda A."/>
            <person name="Nagaraj S."/>
            <person name="Zhao X."/>
            <person name="Tettelin H."/>
            <person name="Detolla L.J."/>
        </authorList>
    </citation>
    <scope>NUCLEOTIDE SEQUENCE [LARGE SCALE GENOMIC DNA]</scope>
    <source>
        <strain evidence="1 2">11-3469</strain>
    </source>
</reference>
<accession>A0A1V3WTW1</accession>
<evidence type="ECO:0000313" key="1">
    <source>
        <dbReference type="EMBL" id="OOK69976.1"/>
    </source>
</evidence>